<sequence length="183" mass="20757">MLQSREAIICYAVRQARYCLRLSVTTRKQACAREAHCSAVKTICKYLRRTKNMFLIYGGGELILESYSDASFQSNDDDAKSQLGFIFKLNDGVVSLKSSKQATIVDSTTNNGAIVQAKELRSHHRFEHIIRRYHLLREMVNKGDVRMNRVSSAEKTTDPLTKSMSQIAHTQHLDKKGLRSMGD</sequence>
<reference evidence="1" key="2">
    <citation type="journal article" date="2024" name="Plant">
        <title>Genomic evolution and insights into agronomic trait innovations of Sesamum species.</title>
        <authorList>
            <person name="Miao H."/>
            <person name="Wang L."/>
            <person name="Qu L."/>
            <person name="Liu H."/>
            <person name="Sun Y."/>
            <person name="Le M."/>
            <person name="Wang Q."/>
            <person name="Wei S."/>
            <person name="Zheng Y."/>
            <person name="Lin W."/>
            <person name="Duan Y."/>
            <person name="Cao H."/>
            <person name="Xiong S."/>
            <person name="Wang X."/>
            <person name="Wei L."/>
            <person name="Li C."/>
            <person name="Ma Q."/>
            <person name="Ju M."/>
            <person name="Zhao R."/>
            <person name="Li G."/>
            <person name="Mu C."/>
            <person name="Tian Q."/>
            <person name="Mei H."/>
            <person name="Zhang T."/>
            <person name="Gao T."/>
            <person name="Zhang H."/>
        </authorList>
    </citation>
    <scope>NUCLEOTIDE SEQUENCE</scope>
    <source>
        <strain evidence="1">K16</strain>
    </source>
</reference>
<evidence type="ECO:0000313" key="2">
    <source>
        <dbReference type="Proteomes" id="UP001289374"/>
    </source>
</evidence>
<dbReference type="EMBL" id="JACGWL010000758">
    <property type="protein sequence ID" value="KAK4382069.1"/>
    <property type="molecule type" value="Genomic_DNA"/>
</dbReference>
<reference evidence="1" key="1">
    <citation type="submission" date="2020-06" db="EMBL/GenBank/DDBJ databases">
        <authorList>
            <person name="Li T."/>
            <person name="Hu X."/>
            <person name="Zhang T."/>
            <person name="Song X."/>
            <person name="Zhang H."/>
            <person name="Dai N."/>
            <person name="Sheng W."/>
            <person name="Hou X."/>
            <person name="Wei L."/>
        </authorList>
    </citation>
    <scope>NUCLEOTIDE SEQUENCE</scope>
    <source>
        <strain evidence="1">K16</strain>
        <tissue evidence="1">Leaf</tissue>
    </source>
</reference>
<proteinExistence type="predicted"/>
<dbReference type="PANTHER" id="PTHR11439">
    <property type="entry name" value="GAG-POL-RELATED RETROTRANSPOSON"/>
    <property type="match status" value="1"/>
</dbReference>
<gene>
    <name evidence="1" type="ORF">Sango_2907100</name>
</gene>
<name>A0AAE1T5P4_9LAMI</name>
<keyword evidence="2" id="KW-1185">Reference proteome</keyword>
<organism evidence="1 2">
    <name type="scientific">Sesamum angolense</name>
    <dbReference type="NCBI Taxonomy" id="2727404"/>
    <lineage>
        <taxon>Eukaryota</taxon>
        <taxon>Viridiplantae</taxon>
        <taxon>Streptophyta</taxon>
        <taxon>Embryophyta</taxon>
        <taxon>Tracheophyta</taxon>
        <taxon>Spermatophyta</taxon>
        <taxon>Magnoliopsida</taxon>
        <taxon>eudicotyledons</taxon>
        <taxon>Gunneridae</taxon>
        <taxon>Pentapetalae</taxon>
        <taxon>asterids</taxon>
        <taxon>lamiids</taxon>
        <taxon>Lamiales</taxon>
        <taxon>Pedaliaceae</taxon>
        <taxon>Sesamum</taxon>
    </lineage>
</organism>
<dbReference type="CDD" id="cd09272">
    <property type="entry name" value="RNase_HI_RT_Ty1"/>
    <property type="match status" value="1"/>
</dbReference>
<dbReference type="AlphaFoldDB" id="A0AAE1T5P4"/>
<evidence type="ECO:0000313" key="1">
    <source>
        <dbReference type="EMBL" id="KAK4382069.1"/>
    </source>
</evidence>
<protein>
    <submittedName>
        <fullName evidence="1">Uncharacterized protein</fullName>
    </submittedName>
</protein>
<comment type="caution">
    <text evidence="1">The sequence shown here is derived from an EMBL/GenBank/DDBJ whole genome shotgun (WGS) entry which is preliminary data.</text>
</comment>
<accession>A0AAE1T5P4</accession>
<dbReference type="PANTHER" id="PTHR11439:SF496">
    <property type="entry name" value="RNA-DIRECTED DNA POLYMERASE"/>
    <property type="match status" value="1"/>
</dbReference>
<dbReference type="Proteomes" id="UP001289374">
    <property type="component" value="Unassembled WGS sequence"/>
</dbReference>